<keyword evidence="2" id="KW-1133">Transmembrane helix</keyword>
<dbReference type="InterPro" id="IPR023058">
    <property type="entry name" value="PPIase_PpiC_CS"/>
</dbReference>
<protein>
    <submittedName>
        <fullName evidence="4">Peptidylprolyl isomerase</fullName>
    </submittedName>
</protein>
<comment type="caution">
    <text evidence="4">The sequence shown here is derived from an EMBL/GenBank/DDBJ whole genome shotgun (WGS) entry which is preliminary data.</text>
</comment>
<dbReference type="SUPFAM" id="SSF109998">
    <property type="entry name" value="Triger factor/SurA peptide-binding domain-like"/>
    <property type="match status" value="1"/>
</dbReference>
<evidence type="ECO:0000313" key="5">
    <source>
        <dbReference type="Proteomes" id="UP000658278"/>
    </source>
</evidence>
<keyword evidence="2" id="KW-0472">Membrane</keyword>
<feature type="domain" description="PpiC" evidence="3">
    <location>
        <begin position="202"/>
        <end position="300"/>
    </location>
</feature>
<name>A0A934REX8_9BACT</name>
<dbReference type="InterPro" id="IPR027304">
    <property type="entry name" value="Trigger_fact/SurA_dom_sf"/>
</dbReference>
<evidence type="ECO:0000256" key="2">
    <source>
        <dbReference type="SAM" id="Phobius"/>
    </source>
</evidence>
<dbReference type="SUPFAM" id="SSF54534">
    <property type="entry name" value="FKBP-like"/>
    <property type="match status" value="1"/>
</dbReference>
<dbReference type="GO" id="GO:0003755">
    <property type="term" value="F:peptidyl-prolyl cis-trans isomerase activity"/>
    <property type="evidence" value="ECO:0007669"/>
    <property type="project" value="UniProtKB-KW"/>
</dbReference>
<organism evidence="4 5">
    <name type="scientific">Haloferula rosea</name>
    <dbReference type="NCBI Taxonomy" id="490093"/>
    <lineage>
        <taxon>Bacteria</taxon>
        <taxon>Pseudomonadati</taxon>
        <taxon>Verrucomicrobiota</taxon>
        <taxon>Verrucomicrobiia</taxon>
        <taxon>Verrucomicrobiales</taxon>
        <taxon>Verrucomicrobiaceae</taxon>
        <taxon>Haloferula</taxon>
    </lineage>
</organism>
<evidence type="ECO:0000256" key="1">
    <source>
        <dbReference type="PROSITE-ProRule" id="PRU00278"/>
    </source>
</evidence>
<evidence type="ECO:0000313" key="4">
    <source>
        <dbReference type="EMBL" id="MBK1828282.1"/>
    </source>
</evidence>
<dbReference type="Gene3D" id="1.10.4030.10">
    <property type="entry name" value="Porin chaperone SurA, peptide-binding domain"/>
    <property type="match status" value="1"/>
</dbReference>
<keyword evidence="5" id="KW-1185">Reference proteome</keyword>
<dbReference type="InterPro" id="IPR000297">
    <property type="entry name" value="PPIase_PpiC"/>
</dbReference>
<dbReference type="AlphaFoldDB" id="A0A934REX8"/>
<dbReference type="PROSITE" id="PS50198">
    <property type="entry name" value="PPIC_PPIASE_2"/>
    <property type="match status" value="1"/>
</dbReference>
<dbReference type="InterPro" id="IPR050245">
    <property type="entry name" value="PrsA_foldase"/>
</dbReference>
<dbReference type="PANTHER" id="PTHR47245:SF2">
    <property type="entry name" value="PEPTIDYL-PROLYL CIS-TRANS ISOMERASE HP_0175-RELATED"/>
    <property type="match status" value="1"/>
</dbReference>
<reference evidence="4" key="1">
    <citation type="submission" date="2021-01" db="EMBL/GenBank/DDBJ databases">
        <title>Modified the classification status of verrucomicrobia.</title>
        <authorList>
            <person name="Feng X."/>
        </authorList>
    </citation>
    <scope>NUCLEOTIDE SEQUENCE</scope>
    <source>
        <strain evidence="4">KCTC 22201</strain>
    </source>
</reference>
<keyword evidence="1" id="KW-0697">Rotamase</keyword>
<sequence length="354" mass="40615">MTPSKKFTVRLAIYSVVLLYVAGDLFLFNGPLNRRIQTDRPDSPEAIAYAKSQGVVARVFGHPILRSQVERAAKERLWLEGRTMEELEPEERRELRMAVLNELIDHHLLRVKVQHNTEHAPVSEEEVNEAIRNLASRFSSREEMKQELAAEGIDSERELRLRLGARIQQVKFIESQIGDEIEVKEEDAREWFEERADKFEIPERVRVRHVFLSTLNRESDKAKATLTAALGELRAGTKKFAGLAASISEDPKTKSKGGELGWMTLDRLPADFGEPVFQMKVGKAELLRTKIGWHLVEVLEKRPAEKRSFEDAKDEVMLALETAKRIDMVEAYRKSLRAQQKISIQVFPEMITDE</sequence>
<dbReference type="InterPro" id="IPR046357">
    <property type="entry name" value="PPIase_dom_sf"/>
</dbReference>
<keyword evidence="1 4" id="KW-0413">Isomerase</keyword>
<dbReference type="RefSeq" id="WP_200281383.1">
    <property type="nucleotide sequence ID" value="NZ_JAENII010000012.1"/>
</dbReference>
<gene>
    <name evidence="4" type="ORF">JIN81_14705</name>
</gene>
<dbReference type="Proteomes" id="UP000658278">
    <property type="component" value="Unassembled WGS sequence"/>
</dbReference>
<dbReference type="Pfam" id="PF13616">
    <property type="entry name" value="Rotamase_3"/>
    <property type="match status" value="1"/>
</dbReference>
<keyword evidence="2" id="KW-0812">Transmembrane</keyword>
<proteinExistence type="predicted"/>
<evidence type="ECO:0000259" key="3">
    <source>
        <dbReference type="PROSITE" id="PS50198"/>
    </source>
</evidence>
<dbReference type="PROSITE" id="PS01096">
    <property type="entry name" value="PPIC_PPIASE_1"/>
    <property type="match status" value="1"/>
</dbReference>
<feature type="transmembrane region" description="Helical" evidence="2">
    <location>
        <begin position="7"/>
        <end position="28"/>
    </location>
</feature>
<dbReference type="EMBL" id="JAENII010000012">
    <property type="protein sequence ID" value="MBK1828282.1"/>
    <property type="molecule type" value="Genomic_DNA"/>
</dbReference>
<dbReference type="Gene3D" id="3.10.50.40">
    <property type="match status" value="1"/>
</dbReference>
<accession>A0A934REX8</accession>
<dbReference type="PANTHER" id="PTHR47245">
    <property type="entry name" value="PEPTIDYLPROLYL ISOMERASE"/>
    <property type="match status" value="1"/>
</dbReference>